<feature type="domain" description="Glycosyltransferase 2-like" evidence="6">
    <location>
        <begin position="7"/>
        <end position="162"/>
    </location>
</feature>
<keyword evidence="5" id="KW-0472">Membrane</keyword>
<dbReference type="Gene3D" id="3.90.550.10">
    <property type="entry name" value="Spore Coat Polysaccharide Biosynthesis Protein SpsA, Chain A"/>
    <property type="match status" value="1"/>
</dbReference>
<comment type="caution">
    <text evidence="7">The sequence shown here is derived from an EMBL/GenBank/DDBJ whole genome shotgun (WGS) entry which is preliminary data.</text>
</comment>
<name>A0A2H0WTS0_9BACT</name>
<dbReference type="PANTHER" id="PTHR43646">
    <property type="entry name" value="GLYCOSYLTRANSFERASE"/>
    <property type="match status" value="1"/>
</dbReference>
<evidence type="ECO:0000313" key="8">
    <source>
        <dbReference type="Proteomes" id="UP000231198"/>
    </source>
</evidence>
<evidence type="ECO:0000256" key="1">
    <source>
        <dbReference type="ARBA" id="ARBA00004236"/>
    </source>
</evidence>
<evidence type="ECO:0000313" key="7">
    <source>
        <dbReference type="EMBL" id="PIS16046.1"/>
    </source>
</evidence>
<evidence type="ECO:0000256" key="5">
    <source>
        <dbReference type="ARBA" id="ARBA00023136"/>
    </source>
</evidence>
<evidence type="ECO:0000259" key="6">
    <source>
        <dbReference type="Pfam" id="PF00535"/>
    </source>
</evidence>
<gene>
    <name evidence="7" type="ORF">COT62_00415</name>
</gene>
<dbReference type="PANTHER" id="PTHR43646:SF2">
    <property type="entry name" value="GLYCOSYLTRANSFERASE 2-LIKE DOMAIN-CONTAINING PROTEIN"/>
    <property type="match status" value="1"/>
</dbReference>
<dbReference type="Proteomes" id="UP000231198">
    <property type="component" value="Unassembled WGS sequence"/>
</dbReference>
<dbReference type="GO" id="GO:0016757">
    <property type="term" value="F:glycosyltransferase activity"/>
    <property type="evidence" value="ECO:0007669"/>
    <property type="project" value="UniProtKB-KW"/>
</dbReference>
<keyword evidence="4" id="KW-0808">Transferase</keyword>
<evidence type="ECO:0000256" key="3">
    <source>
        <dbReference type="ARBA" id="ARBA00022676"/>
    </source>
</evidence>
<reference evidence="8" key="1">
    <citation type="submission" date="2017-09" db="EMBL/GenBank/DDBJ databases">
        <title>Depth-based differentiation of microbial function through sediment-hosted aquifers and enrichment of novel symbionts in the deep terrestrial subsurface.</title>
        <authorList>
            <person name="Probst A.J."/>
            <person name="Ladd B."/>
            <person name="Jarett J.K."/>
            <person name="Geller-Mcgrath D.E."/>
            <person name="Sieber C.M.K."/>
            <person name="Emerson J.B."/>
            <person name="Anantharaman K."/>
            <person name="Thomas B.C."/>
            <person name="Malmstrom R."/>
            <person name="Stieglmeier M."/>
            <person name="Klingl A."/>
            <person name="Woyke T."/>
            <person name="Ryan C.M."/>
            <person name="Banfield J.F."/>
        </authorList>
    </citation>
    <scope>NUCLEOTIDE SEQUENCE [LARGE SCALE GENOMIC DNA]</scope>
</reference>
<comment type="subcellular location">
    <subcellularLocation>
        <location evidence="1">Cell membrane</location>
    </subcellularLocation>
</comment>
<protein>
    <recommendedName>
        <fullName evidence="6">Glycosyltransferase 2-like domain-containing protein</fullName>
    </recommendedName>
</protein>
<dbReference type="GO" id="GO:0005886">
    <property type="term" value="C:plasma membrane"/>
    <property type="evidence" value="ECO:0007669"/>
    <property type="project" value="UniProtKB-SubCell"/>
</dbReference>
<organism evidence="7 8">
    <name type="scientific">Candidatus Roizmanbacteria bacterium CG09_land_8_20_14_0_10_41_9</name>
    <dbReference type="NCBI Taxonomy" id="1974850"/>
    <lineage>
        <taxon>Bacteria</taxon>
        <taxon>Candidatus Roizmaniibacteriota</taxon>
    </lineage>
</organism>
<keyword evidence="3" id="KW-0328">Glycosyltransferase</keyword>
<sequence length="249" mass="28735">MQSLFFSIIIPTLNEEKNLPVLLTSLKKQTFRDFEVIISDSGSTDATPVKARTYERVIRFFHFFTHKSKNVSAARNYGANLAKGEFLVFFDADVEVEESFFEEIKKKIASYQLDALTVWNRPKTNSLTGKFILALMNFNMSLFQHIKPAANGPCIIIRKELFKKIKGFDDSIVFGEDFNLIQKAHKLGAKFEVFKTPILYVSTRRFEKEGLLLSLYKSLKAIAHQLFIGPIRKPIFQYEMGGQYYEDKK</sequence>
<proteinExistence type="predicted"/>
<dbReference type="InterPro" id="IPR029044">
    <property type="entry name" value="Nucleotide-diphossugar_trans"/>
</dbReference>
<evidence type="ECO:0000256" key="2">
    <source>
        <dbReference type="ARBA" id="ARBA00022475"/>
    </source>
</evidence>
<dbReference type="InterPro" id="IPR001173">
    <property type="entry name" value="Glyco_trans_2-like"/>
</dbReference>
<dbReference type="SUPFAM" id="SSF53448">
    <property type="entry name" value="Nucleotide-diphospho-sugar transferases"/>
    <property type="match status" value="1"/>
</dbReference>
<evidence type="ECO:0000256" key="4">
    <source>
        <dbReference type="ARBA" id="ARBA00022679"/>
    </source>
</evidence>
<dbReference type="AlphaFoldDB" id="A0A2H0WTS0"/>
<accession>A0A2H0WTS0</accession>
<dbReference type="EMBL" id="PEZG01000012">
    <property type="protein sequence ID" value="PIS16046.1"/>
    <property type="molecule type" value="Genomic_DNA"/>
</dbReference>
<keyword evidence="2" id="KW-1003">Cell membrane</keyword>
<dbReference type="Pfam" id="PF00535">
    <property type="entry name" value="Glycos_transf_2"/>
    <property type="match status" value="1"/>
</dbReference>